<protein>
    <submittedName>
        <fullName evidence="1">Uncharacterized protein</fullName>
    </submittedName>
</protein>
<name>A0ABT6MGN2_9NOCA</name>
<dbReference type="RefSeq" id="WP_280761834.1">
    <property type="nucleotide sequence ID" value="NZ_CP158800.1"/>
</dbReference>
<comment type="caution">
    <text evidence="1">The sequence shown here is derived from an EMBL/GenBank/DDBJ whole genome shotgun (WGS) entry which is preliminary data.</text>
</comment>
<accession>A0ABT6MGN2</accession>
<proteinExistence type="predicted"/>
<evidence type="ECO:0000313" key="2">
    <source>
        <dbReference type="Proteomes" id="UP001160334"/>
    </source>
</evidence>
<sequence>MDFDQIISLLTALGDFGNLLTGVGDALNGIVAFGGSVSQAAGALS</sequence>
<reference evidence="1 2" key="1">
    <citation type="submission" date="2023-04" db="EMBL/GenBank/DDBJ databases">
        <title>Forest soil microbial communities from Buena Vista Peninsula, Colon Province, Panama.</title>
        <authorList>
            <person name="Bouskill N."/>
        </authorList>
    </citation>
    <scope>NUCLEOTIDE SEQUENCE [LARGE SCALE GENOMIC DNA]</scope>
    <source>
        <strain evidence="1 2">CFH S0262</strain>
    </source>
</reference>
<keyword evidence="2" id="KW-1185">Reference proteome</keyword>
<gene>
    <name evidence="1" type="ORF">M2280_003765</name>
</gene>
<organism evidence="1 2">
    <name type="scientific">Prescottella agglutinans</name>
    <dbReference type="NCBI Taxonomy" id="1644129"/>
    <lineage>
        <taxon>Bacteria</taxon>
        <taxon>Bacillati</taxon>
        <taxon>Actinomycetota</taxon>
        <taxon>Actinomycetes</taxon>
        <taxon>Mycobacteriales</taxon>
        <taxon>Nocardiaceae</taxon>
        <taxon>Prescottella</taxon>
    </lineage>
</organism>
<dbReference type="EMBL" id="JARXVC010000010">
    <property type="protein sequence ID" value="MDH6282534.1"/>
    <property type="molecule type" value="Genomic_DNA"/>
</dbReference>
<evidence type="ECO:0000313" key="1">
    <source>
        <dbReference type="EMBL" id="MDH6282534.1"/>
    </source>
</evidence>
<dbReference type="Proteomes" id="UP001160334">
    <property type="component" value="Unassembled WGS sequence"/>
</dbReference>